<dbReference type="EMBL" id="CP027860">
    <property type="protein sequence ID" value="AVQ00194.1"/>
    <property type="molecule type" value="Genomic_DNA"/>
</dbReference>
<organism evidence="2 3">
    <name type="scientific">Ahniella affigens</name>
    <dbReference type="NCBI Taxonomy" id="2021234"/>
    <lineage>
        <taxon>Bacteria</taxon>
        <taxon>Pseudomonadati</taxon>
        <taxon>Pseudomonadota</taxon>
        <taxon>Gammaproteobacteria</taxon>
        <taxon>Lysobacterales</taxon>
        <taxon>Rhodanobacteraceae</taxon>
        <taxon>Ahniella</taxon>
    </lineage>
</organism>
<proteinExistence type="predicted"/>
<protein>
    <recommendedName>
        <fullName evidence="1">Mannan-binding protein domain-containing protein</fullName>
    </recommendedName>
</protein>
<reference evidence="2 3" key="1">
    <citation type="submission" date="2018-03" db="EMBL/GenBank/DDBJ databases">
        <title>Ahniella affigens gen. nov., sp. nov., a gammaproteobacterium isolated from sandy soil near a stream.</title>
        <authorList>
            <person name="Ko Y."/>
            <person name="Kim J.-H."/>
        </authorList>
    </citation>
    <scope>NUCLEOTIDE SEQUENCE [LARGE SCALE GENOMIC DNA]</scope>
    <source>
        <strain evidence="2 3">D13</strain>
    </source>
</reference>
<feature type="domain" description="Mannan-binding protein" evidence="1">
    <location>
        <begin position="85"/>
        <end position="120"/>
    </location>
</feature>
<dbReference type="Pfam" id="PF12151">
    <property type="entry name" value="MVL"/>
    <property type="match status" value="1"/>
</dbReference>
<sequence length="122" mass="12782">MLGNSFTEFNAQVKPQEASCITCHAYAQRDANGNTPGGGAPKGDAKIGTPSILTGHKSLDFSWFLGFGVPTQACQDINAGPIFSNNDAKTKCPAVCAVALRTWKGQWTTTEPGVQSVCGCCL</sequence>
<evidence type="ECO:0000259" key="1">
    <source>
        <dbReference type="Pfam" id="PF12151"/>
    </source>
</evidence>
<dbReference type="AlphaFoldDB" id="A0A2P1PZC5"/>
<gene>
    <name evidence="2" type="ORF">C7S18_19210</name>
</gene>
<evidence type="ECO:0000313" key="3">
    <source>
        <dbReference type="Proteomes" id="UP000241074"/>
    </source>
</evidence>
<keyword evidence="3" id="KW-1185">Reference proteome</keyword>
<evidence type="ECO:0000313" key="2">
    <source>
        <dbReference type="EMBL" id="AVQ00194.1"/>
    </source>
</evidence>
<dbReference type="KEGG" id="xba:C7S18_19210"/>
<dbReference type="Proteomes" id="UP000241074">
    <property type="component" value="Chromosome"/>
</dbReference>
<dbReference type="Gene3D" id="3.30.1490.230">
    <property type="match status" value="1"/>
</dbReference>
<dbReference type="InterPro" id="IPR053754">
    <property type="entry name" value="OligoMan_bind_ChitinaseAct_sf"/>
</dbReference>
<reference evidence="2 3" key="2">
    <citation type="submission" date="2018-03" db="EMBL/GenBank/DDBJ databases">
        <authorList>
            <person name="Keele B.F."/>
        </authorList>
    </citation>
    <scope>NUCLEOTIDE SEQUENCE [LARGE SCALE GENOMIC DNA]</scope>
    <source>
        <strain evidence="2 3">D13</strain>
    </source>
</reference>
<accession>A0A2P1PZC5</accession>
<dbReference type="OrthoDB" id="280897at2"/>
<name>A0A2P1PZC5_9GAMM</name>
<dbReference type="InterPro" id="IPR021992">
    <property type="entry name" value="MVL"/>
</dbReference>